<dbReference type="PANTHER" id="PTHR42085">
    <property type="entry name" value="F-BOX DOMAIN-CONTAINING PROTEIN"/>
    <property type="match status" value="1"/>
</dbReference>
<name>A0A8H4VZ21_9HELO</name>
<comment type="caution">
    <text evidence="1">The sequence shown here is derived from an EMBL/GenBank/DDBJ whole genome shotgun (WGS) entry which is preliminary data.</text>
</comment>
<dbReference type="Proteomes" id="UP000566819">
    <property type="component" value="Unassembled WGS sequence"/>
</dbReference>
<protein>
    <recommendedName>
        <fullName evidence="3">F-box domain-containing protein</fullName>
    </recommendedName>
</protein>
<sequence length="592" mass="67513">MSQQRITLFFPLVSRKKASTKDEKSHFLLLPPHIRLQIYHEAGLISEMTFHMNFWSARKKVNPYRHQAFDHSNESDVPSLPLSLFAVCRLVHEELTENFYGSNRFEITRRAPRGLRALERFSESTLAKIRVLIIRVNLASCVNLCCGYRERKCGNGYGRCSRPSSHDTPLNHASLPDQQIISQWQRICTQLASSILPGKLELYVICDCEDRQTADLIVKPLLTLPILQNFALRLAREHDKDLASLAKETAFRLIGRLPPPPTPPPFKFLHLPQEIQRNILEYTSLVSSGDINCSQNRMLYSGLCSSAGVAAARNNIILHRYFLRHEDVLKCFCTKVHSAFNFLCDQYKCTLEFPFPIFLVSRAFRDMAMEIFYSKNRFSVSMISRVPTNSTNEPEHEQIENGDISDSVSIIRGLSYFPKSASIAFLTRLHLQFEPSPLETLQQASLTGRGTKPNKNNNNNWLHTLTTLSATANLPILTLELRFTEKHYVSVWDFRVEPDASREAKIYDTYEQFIRPVSDLLGAQRKDGGGGGGLKNFFLHLNWGSSCGFPGRGNYDGRHVVEGKLEEMVMGEGYDAWKEGKVVMFNLEMYDC</sequence>
<keyword evidence="2" id="KW-1185">Reference proteome</keyword>
<proteinExistence type="predicted"/>
<reference evidence="1 2" key="1">
    <citation type="submission" date="2020-03" db="EMBL/GenBank/DDBJ databases">
        <title>Draft Genome Sequence of Cudoniella acicularis.</title>
        <authorList>
            <person name="Buettner E."/>
            <person name="Kellner H."/>
        </authorList>
    </citation>
    <scope>NUCLEOTIDE SEQUENCE [LARGE SCALE GENOMIC DNA]</scope>
    <source>
        <strain evidence="1 2">DSM 108380</strain>
    </source>
</reference>
<dbReference type="AlphaFoldDB" id="A0A8H4VZ21"/>
<dbReference type="EMBL" id="JAAMPI010000950">
    <property type="protein sequence ID" value="KAF4627552.1"/>
    <property type="molecule type" value="Genomic_DNA"/>
</dbReference>
<gene>
    <name evidence="1" type="ORF">G7Y89_g10603</name>
</gene>
<accession>A0A8H4VZ21</accession>
<evidence type="ECO:0000313" key="2">
    <source>
        <dbReference type="Proteomes" id="UP000566819"/>
    </source>
</evidence>
<dbReference type="PANTHER" id="PTHR42085:SF2">
    <property type="entry name" value="F-BOX DOMAIN-CONTAINING PROTEIN"/>
    <property type="match status" value="1"/>
</dbReference>
<evidence type="ECO:0008006" key="3">
    <source>
        <dbReference type="Google" id="ProtNLM"/>
    </source>
</evidence>
<dbReference type="OrthoDB" id="2099276at2759"/>
<dbReference type="InterPro" id="IPR038883">
    <property type="entry name" value="AN11006-like"/>
</dbReference>
<organism evidence="1 2">
    <name type="scientific">Cudoniella acicularis</name>
    <dbReference type="NCBI Taxonomy" id="354080"/>
    <lineage>
        <taxon>Eukaryota</taxon>
        <taxon>Fungi</taxon>
        <taxon>Dikarya</taxon>
        <taxon>Ascomycota</taxon>
        <taxon>Pezizomycotina</taxon>
        <taxon>Leotiomycetes</taxon>
        <taxon>Helotiales</taxon>
        <taxon>Tricladiaceae</taxon>
        <taxon>Cudoniella</taxon>
    </lineage>
</organism>
<evidence type="ECO:0000313" key="1">
    <source>
        <dbReference type="EMBL" id="KAF4627552.1"/>
    </source>
</evidence>